<sequence>MSCEAHQEALVACSIKSDLQINNHTDSKKQRSFSGLYWDFNNSNHYSPTLSSTRKATTGASSNHIQSKKTLDDSVPWEARLRNVSLSSCHSETPLSLNDRRFVSARSEMGTLTSCSFMPLNSEFRSNPVRRSFRERIHCHRLTRLRGASSFFSRAPASAQMGHASLFCFRQQRQRQGKRRRFAVRAKLSPTDTIGETVINHHHGHHDVAWKTLTEDDAHHRRRTTTMDTEDGRQILQA</sequence>
<reference evidence="2 3" key="1">
    <citation type="submission" date="2024-08" db="EMBL/GenBank/DDBJ databases">
        <title>Insights into the chromosomal genome structure of Flemingia macrophylla.</title>
        <authorList>
            <person name="Ding Y."/>
            <person name="Zhao Y."/>
            <person name="Bi W."/>
            <person name="Wu M."/>
            <person name="Zhao G."/>
            <person name="Gong Y."/>
            <person name="Li W."/>
            <person name="Zhang P."/>
        </authorList>
    </citation>
    <scope>NUCLEOTIDE SEQUENCE [LARGE SCALE GENOMIC DNA]</scope>
    <source>
        <strain evidence="2">DYQJB</strain>
        <tissue evidence="2">Leaf</tissue>
    </source>
</reference>
<accession>A0ABD1NFK2</accession>
<protein>
    <submittedName>
        <fullName evidence="2">Uncharacterized protein</fullName>
    </submittedName>
</protein>
<evidence type="ECO:0000256" key="1">
    <source>
        <dbReference type="SAM" id="MobiDB-lite"/>
    </source>
</evidence>
<dbReference type="EMBL" id="JBGMDY010000001">
    <property type="protein sequence ID" value="KAL2346889.1"/>
    <property type="molecule type" value="Genomic_DNA"/>
</dbReference>
<gene>
    <name evidence="2" type="ORF">Fmac_000889</name>
</gene>
<evidence type="ECO:0000313" key="3">
    <source>
        <dbReference type="Proteomes" id="UP001603857"/>
    </source>
</evidence>
<proteinExistence type="predicted"/>
<organism evidence="2 3">
    <name type="scientific">Flemingia macrophylla</name>
    <dbReference type="NCBI Taxonomy" id="520843"/>
    <lineage>
        <taxon>Eukaryota</taxon>
        <taxon>Viridiplantae</taxon>
        <taxon>Streptophyta</taxon>
        <taxon>Embryophyta</taxon>
        <taxon>Tracheophyta</taxon>
        <taxon>Spermatophyta</taxon>
        <taxon>Magnoliopsida</taxon>
        <taxon>eudicotyledons</taxon>
        <taxon>Gunneridae</taxon>
        <taxon>Pentapetalae</taxon>
        <taxon>rosids</taxon>
        <taxon>fabids</taxon>
        <taxon>Fabales</taxon>
        <taxon>Fabaceae</taxon>
        <taxon>Papilionoideae</taxon>
        <taxon>50 kb inversion clade</taxon>
        <taxon>NPAAA clade</taxon>
        <taxon>indigoferoid/millettioid clade</taxon>
        <taxon>Phaseoleae</taxon>
        <taxon>Flemingia</taxon>
    </lineage>
</organism>
<comment type="caution">
    <text evidence="2">The sequence shown here is derived from an EMBL/GenBank/DDBJ whole genome shotgun (WGS) entry which is preliminary data.</text>
</comment>
<dbReference type="Proteomes" id="UP001603857">
    <property type="component" value="Unassembled WGS sequence"/>
</dbReference>
<name>A0ABD1NFK2_9FABA</name>
<keyword evidence="3" id="KW-1185">Reference proteome</keyword>
<evidence type="ECO:0000313" key="2">
    <source>
        <dbReference type="EMBL" id="KAL2346889.1"/>
    </source>
</evidence>
<dbReference type="AlphaFoldDB" id="A0ABD1NFK2"/>
<feature type="region of interest" description="Disordered" evidence="1">
    <location>
        <begin position="219"/>
        <end position="238"/>
    </location>
</feature>